<reference evidence="2 3" key="1">
    <citation type="submission" date="2015-04" db="EMBL/GenBank/DDBJ databases">
        <authorList>
            <person name="Syromyatnikov M.Y."/>
            <person name="Popov V.N."/>
        </authorList>
    </citation>
    <scope>NUCLEOTIDE SEQUENCE [LARGE SCALE GENOMIC DNA]</scope>
</reference>
<dbReference type="EMBL" id="CVRI01000020">
    <property type="protein sequence ID" value="CRK91383.1"/>
    <property type="molecule type" value="Genomic_DNA"/>
</dbReference>
<keyword evidence="3" id="KW-1185">Reference proteome</keyword>
<gene>
    <name evidence="2" type="ORF">CLUMA_CG005056</name>
</gene>
<sequence>MSNEFKDLAQINGPESQRSAKGKEEVGNLTLQLARSLFGGFRFEIVDNFFHEMVTLNDIPKSAAPRLCLDIKSQQAIDGEMKWSRKFLMENIFQSRVHNAKKPSRHTIRCKYEQI</sequence>
<dbReference type="AlphaFoldDB" id="A0A1J1HTJ8"/>
<accession>A0A1J1HTJ8</accession>
<name>A0A1J1HTJ8_9DIPT</name>
<evidence type="ECO:0000313" key="3">
    <source>
        <dbReference type="Proteomes" id="UP000183832"/>
    </source>
</evidence>
<proteinExistence type="predicted"/>
<evidence type="ECO:0000313" key="2">
    <source>
        <dbReference type="EMBL" id="CRK91383.1"/>
    </source>
</evidence>
<evidence type="ECO:0000256" key="1">
    <source>
        <dbReference type="SAM" id="MobiDB-lite"/>
    </source>
</evidence>
<protein>
    <submittedName>
        <fullName evidence="2">CLUMA_CG005056, isoform A</fullName>
    </submittedName>
</protein>
<dbReference type="Proteomes" id="UP000183832">
    <property type="component" value="Unassembled WGS sequence"/>
</dbReference>
<feature type="region of interest" description="Disordered" evidence="1">
    <location>
        <begin position="1"/>
        <end position="24"/>
    </location>
</feature>
<organism evidence="2 3">
    <name type="scientific">Clunio marinus</name>
    <dbReference type="NCBI Taxonomy" id="568069"/>
    <lineage>
        <taxon>Eukaryota</taxon>
        <taxon>Metazoa</taxon>
        <taxon>Ecdysozoa</taxon>
        <taxon>Arthropoda</taxon>
        <taxon>Hexapoda</taxon>
        <taxon>Insecta</taxon>
        <taxon>Pterygota</taxon>
        <taxon>Neoptera</taxon>
        <taxon>Endopterygota</taxon>
        <taxon>Diptera</taxon>
        <taxon>Nematocera</taxon>
        <taxon>Chironomoidea</taxon>
        <taxon>Chironomidae</taxon>
        <taxon>Clunio</taxon>
    </lineage>
</organism>